<protein>
    <recommendedName>
        <fullName evidence="6">Acyl-homoserine-lactone synthase</fullName>
        <ecNumber evidence="6">2.3.1.184</ecNumber>
    </recommendedName>
    <alternativeName>
        <fullName evidence="6">Autoinducer synthesis protein</fullName>
    </alternativeName>
</protein>
<dbReference type="RefSeq" id="WP_106750227.1">
    <property type="nucleotide sequence ID" value="NZ_CP027668.1"/>
</dbReference>
<keyword evidence="1 5" id="KW-0673">Quorum sensing</keyword>
<dbReference type="Proteomes" id="UP000237889">
    <property type="component" value="Chromosome"/>
</dbReference>
<evidence type="ECO:0000256" key="6">
    <source>
        <dbReference type="RuleBase" id="RU361135"/>
    </source>
</evidence>
<evidence type="ECO:0000256" key="1">
    <source>
        <dbReference type="ARBA" id="ARBA00022654"/>
    </source>
</evidence>
<dbReference type="GO" id="GO:0009372">
    <property type="term" value="P:quorum sensing"/>
    <property type="evidence" value="ECO:0007669"/>
    <property type="project" value="UniProtKB-UniRule"/>
</dbReference>
<evidence type="ECO:0000256" key="4">
    <source>
        <dbReference type="ARBA" id="ARBA00022929"/>
    </source>
</evidence>
<dbReference type="AlphaFoldDB" id="A0A2S0NFM2"/>
<organism evidence="7 8">
    <name type="scientific">Phreatobacter cathodiphilus</name>
    <dbReference type="NCBI Taxonomy" id="1868589"/>
    <lineage>
        <taxon>Bacteria</taxon>
        <taxon>Pseudomonadati</taxon>
        <taxon>Pseudomonadota</taxon>
        <taxon>Alphaproteobacteria</taxon>
        <taxon>Hyphomicrobiales</taxon>
        <taxon>Phreatobacteraceae</taxon>
        <taxon>Phreatobacter</taxon>
    </lineage>
</organism>
<dbReference type="OrthoDB" id="6169313at2"/>
<dbReference type="GO" id="GO:0007165">
    <property type="term" value="P:signal transduction"/>
    <property type="evidence" value="ECO:0007669"/>
    <property type="project" value="TreeGrafter"/>
</dbReference>
<keyword evidence="2 6" id="KW-0808">Transferase</keyword>
<dbReference type="PROSITE" id="PS51187">
    <property type="entry name" value="AUTOINDUCER_SYNTH_2"/>
    <property type="match status" value="1"/>
</dbReference>
<reference evidence="7 8" key="1">
    <citation type="submission" date="2018-03" db="EMBL/GenBank/DDBJ databases">
        <title>Genome sequencing of Phreatobacter sp.</title>
        <authorList>
            <person name="Kim S.-J."/>
            <person name="Heo J."/>
            <person name="Kwon S.-W."/>
        </authorList>
    </citation>
    <scope>NUCLEOTIDE SEQUENCE [LARGE SCALE GENOMIC DNA]</scope>
    <source>
        <strain evidence="7 8">S-12</strain>
    </source>
</reference>
<keyword evidence="3 6" id="KW-0949">S-adenosyl-L-methionine</keyword>
<comment type="similarity">
    <text evidence="5 6">Belongs to the autoinducer synthase family.</text>
</comment>
<proteinExistence type="inferred from homology"/>
<dbReference type="PRINTS" id="PR01549">
    <property type="entry name" value="AUTOINDCRSYN"/>
</dbReference>
<keyword evidence="8" id="KW-1185">Reference proteome</keyword>
<dbReference type="InterPro" id="IPR016181">
    <property type="entry name" value="Acyl_CoA_acyltransferase"/>
</dbReference>
<dbReference type="Pfam" id="PF00765">
    <property type="entry name" value="Autoind_synth"/>
    <property type="match status" value="1"/>
</dbReference>
<evidence type="ECO:0000256" key="2">
    <source>
        <dbReference type="ARBA" id="ARBA00022679"/>
    </source>
</evidence>
<evidence type="ECO:0000313" key="7">
    <source>
        <dbReference type="EMBL" id="AVO46857.1"/>
    </source>
</evidence>
<dbReference type="KEGG" id="phr:C6569_18320"/>
<dbReference type="InterPro" id="IPR001690">
    <property type="entry name" value="Autoind_synthase"/>
</dbReference>
<gene>
    <name evidence="7" type="ORF">C6569_18320</name>
</gene>
<dbReference type="EMBL" id="CP027668">
    <property type="protein sequence ID" value="AVO46857.1"/>
    <property type="molecule type" value="Genomic_DNA"/>
</dbReference>
<keyword evidence="4 5" id="KW-0071">Autoinducer synthesis</keyword>
<evidence type="ECO:0000256" key="3">
    <source>
        <dbReference type="ARBA" id="ARBA00022691"/>
    </source>
</evidence>
<evidence type="ECO:0000313" key="8">
    <source>
        <dbReference type="Proteomes" id="UP000237889"/>
    </source>
</evidence>
<comment type="catalytic activity">
    <reaction evidence="6">
        <text>a fatty acyl-[ACP] + S-adenosyl-L-methionine = an N-acyl-L-homoserine lactone + S-methyl-5'-thioadenosine + holo-[ACP] + H(+)</text>
        <dbReference type="Rhea" id="RHEA:10096"/>
        <dbReference type="Rhea" id="RHEA-COMP:9685"/>
        <dbReference type="Rhea" id="RHEA-COMP:14125"/>
        <dbReference type="ChEBI" id="CHEBI:15378"/>
        <dbReference type="ChEBI" id="CHEBI:17509"/>
        <dbReference type="ChEBI" id="CHEBI:55474"/>
        <dbReference type="ChEBI" id="CHEBI:59789"/>
        <dbReference type="ChEBI" id="CHEBI:64479"/>
        <dbReference type="ChEBI" id="CHEBI:138651"/>
        <dbReference type="EC" id="2.3.1.184"/>
    </reaction>
</comment>
<dbReference type="PANTHER" id="PTHR39322">
    <property type="entry name" value="ACYL-HOMOSERINE-LACTONE SYNTHASE"/>
    <property type="match status" value="1"/>
</dbReference>
<sequence length="203" mass="23081">MRLLVIDGRDIARHASLMDEAFRLRHRIFVEELGWERLRKPDGREIDQFDVETARHFLILDERDNLRVYTRLLPTQWPHLLSDAYPQLAPRGIPRGPQIWEWTRLAIDPKYRGDGSWSRGSGEMARAVVEHCLANGIEQMTWEGHPVWVTRFLEMGFWPTPLGPITDIDGGPVIAGVMDVTPDVLDGFAGRGIAATPLHAVMA</sequence>
<evidence type="ECO:0000256" key="5">
    <source>
        <dbReference type="PROSITE-ProRule" id="PRU00533"/>
    </source>
</evidence>
<dbReference type="SUPFAM" id="SSF55729">
    <property type="entry name" value="Acyl-CoA N-acyltransferases (Nat)"/>
    <property type="match status" value="1"/>
</dbReference>
<dbReference type="EC" id="2.3.1.184" evidence="6"/>
<name>A0A2S0NFM2_9HYPH</name>
<dbReference type="GO" id="GO:0061579">
    <property type="term" value="F:N-acyl homoserine lactone synthase activity"/>
    <property type="evidence" value="ECO:0007669"/>
    <property type="project" value="UniProtKB-UniRule"/>
</dbReference>
<dbReference type="PANTHER" id="PTHR39322:SF1">
    <property type="entry name" value="ISOVALERYL-HOMOSERINE LACTONE SYNTHASE"/>
    <property type="match status" value="1"/>
</dbReference>
<accession>A0A2S0NFM2</accession>
<dbReference type="Gene3D" id="3.40.630.30">
    <property type="match status" value="1"/>
</dbReference>